<dbReference type="PROSITE" id="PS51375">
    <property type="entry name" value="PPR"/>
    <property type="match status" value="1"/>
</dbReference>
<gene>
    <name evidence="2" type="ORF">FNK824_LOCUS41654</name>
</gene>
<feature type="repeat" description="PPR" evidence="1">
    <location>
        <begin position="82"/>
        <end position="112"/>
    </location>
</feature>
<dbReference type="InterPro" id="IPR046960">
    <property type="entry name" value="PPR_At4g14850-like_plant"/>
</dbReference>
<accession>A0A820JNA3</accession>
<dbReference type="PANTHER" id="PTHR47926">
    <property type="entry name" value="PENTATRICOPEPTIDE REPEAT-CONTAINING PROTEIN"/>
    <property type="match status" value="1"/>
</dbReference>
<dbReference type="Pfam" id="PF01535">
    <property type="entry name" value="PPR"/>
    <property type="match status" value="1"/>
</dbReference>
<dbReference type="SUPFAM" id="SSF48452">
    <property type="entry name" value="TPR-like"/>
    <property type="match status" value="1"/>
</dbReference>
<name>A0A820JNA3_9BILA</name>
<dbReference type="Gene3D" id="1.25.40.10">
    <property type="entry name" value="Tetratricopeptide repeat domain"/>
    <property type="match status" value="2"/>
</dbReference>
<evidence type="ECO:0000256" key="1">
    <source>
        <dbReference type="PROSITE-ProRule" id="PRU00708"/>
    </source>
</evidence>
<dbReference type="InterPro" id="IPR011990">
    <property type="entry name" value="TPR-like_helical_dom_sf"/>
</dbReference>
<comment type="caution">
    <text evidence="2">The sequence shown here is derived from an EMBL/GenBank/DDBJ whole genome shotgun (WGS) entry which is preliminary data.</text>
</comment>
<dbReference type="InterPro" id="IPR002885">
    <property type="entry name" value="PPR_rpt"/>
</dbReference>
<evidence type="ECO:0000313" key="2">
    <source>
        <dbReference type="EMBL" id="CAF4330398.1"/>
    </source>
</evidence>
<reference evidence="2" key="1">
    <citation type="submission" date="2021-02" db="EMBL/GenBank/DDBJ databases">
        <authorList>
            <person name="Nowell W R."/>
        </authorList>
    </citation>
    <scope>NUCLEOTIDE SEQUENCE</scope>
</reference>
<dbReference type="Proteomes" id="UP000663874">
    <property type="component" value="Unassembled WGS sequence"/>
</dbReference>
<sequence>KALDLFEQIELNLNNFAYTIVFNACAEIANDRAMKIGRKLLDEMPENLRNDNVVLNSVIHMLIKFGDIQNAENVFQSIKKKDIITYGTMMKGYIENQMSEKVLDLFEQMELNLNNFAYTFVFNACAELANDRAMKIGRKLLDEMPEKLRNDNVVLNSVIHMLIKFGDIQNAENVFQSIKK</sequence>
<dbReference type="PANTHER" id="PTHR47926:SF359">
    <property type="entry name" value="PENTACOTRIPEPTIDE-REPEAT REGION OF PRORP DOMAIN-CONTAINING PROTEIN"/>
    <property type="match status" value="1"/>
</dbReference>
<evidence type="ECO:0000313" key="3">
    <source>
        <dbReference type="Proteomes" id="UP000663874"/>
    </source>
</evidence>
<dbReference type="Pfam" id="PF13041">
    <property type="entry name" value="PPR_2"/>
    <property type="match status" value="1"/>
</dbReference>
<feature type="non-terminal residue" evidence="2">
    <location>
        <position position="1"/>
    </location>
</feature>
<proteinExistence type="predicted"/>
<dbReference type="GO" id="GO:0003723">
    <property type="term" value="F:RNA binding"/>
    <property type="evidence" value="ECO:0007669"/>
    <property type="project" value="InterPro"/>
</dbReference>
<dbReference type="AlphaFoldDB" id="A0A820JNA3"/>
<dbReference type="NCBIfam" id="TIGR00756">
    <property type="entry name" value="PPR"/>
    <property type="match status" value="1"/>
</dbReference>
<dbReference type="GO" id="GO:0009451">
    <property type="term" value="P:RNA modification"/>
    <property type="evidence" value="ECO:0007669"/>
    <property type="project" value="InterPro"/>
</dbReference>
<dbReference type="EMBL" id="CAJOBE010042333">
    <property type="protein sequence ID" value="CAF4330398.1"/>
    <property type="molecule type" value="Genomic_DNA"/>
</dbReference>
<organism evidence="2 3">
    <name type="scientific">Rotaria sordida</name>
    <dbReference type="NCBI Taxonomy" id="392033"/>
    <lineage>
        <taxon>Eukaryota</taxon>
        <taxon>Metazoa</taxon>
        <taxon>Spiralia</taxon>
        <taxon>Gnathifera</taxon>
        <taxon>Rotifera</taxon>
        <taxon>Eurotatoria</taxon>
        <taxon>Bdelloidea</taxon>
        <taxon>Philodinida</taxon>
        <taxon>Philodinidae</taxon>
        <taxon>Rotaria</taxon>
    </lineage>
</organism>
<evidence type="ECO:0008006" key="4">
    <source>
        <dbReference type="Google" id="ProtNLM"/>
    </source>
</evidence>
<feature type="non-terminal residue" evidence="2">
    <location>
        <position position="180"/>
    </location>
</feature>
<protein>
    <recommendedName>
        <fullName evidence="4">Pentatricopeptide repeat-containing protein</fullName>
    </recommendedName>
</protein>